<name>A0ACB6QLY6_9PLEO</name>
<dbReference type="EMBL" id="MU003518">
    <property type="protein sequence ID" value="KAF2467958.1"/>
    <property type="molecule type" value="Genomic_DNA"/>
</dbReference>
<protein>
    <submittedName>
        <fullName evidence="1">Uncharacterized protein</fullName>
    </submittedName>
</protein>
<keyword evidence="2" id="KW-1185">Reference proteome</keyword>
<proteinExistence type="predicted"/>
<reference evidence="1" key="1">
    <citation type="journal article" date="2020" name="Stud. Mycol.">
        <title>101 Dothideomycetes genomes: a test case for predicting lifestyles and emergence of pathogens.</title>
        <authorList>
            <person name="Haridas S."/>
            <person name="Albert R."/>
            <person name="Binder M."/>
            <person name="Bloem J."/>
            <person name="Labutti K."/>
            <person name="Salamov A."/>
            <person name="Andreopoulos B."/>
            <person name="Baker S."/>
            <person name="Barry K."/>
            <person name="Bills G."/>
            <person name="Bluhm B."/>
            <person name="Cannon C."/>
            <person name="Castanera R."/>
            <person name="Culley D."/>
            <person name="Daum C."/>
            <person name="Ezra D."/>
            <person name="Gonzalez J."/>
            <person name="Henrissat B."/>
            <person name="Kuo A."/>
            <person name="Liang C."/>
            <person name="Lipzen A."/>
            <person name="Lutzoni F."/>
            <person name="Magnuson J."/>
            <person name="Mondo S."/>
            <person name="Nolan M."/>
            <person name="Ohm R."/>
            <person name="Pangilinan J."/>
            <person name="Park H.-J."/>
            <person name="Ramirez L."/>
            <person name="Alfaro M."/>
            <person name="Sun H."/>
            <person name="Tritt A."/>
            <person name="Yoshinaga Y."/>
            <person name="Zwiers L.-H."/>
            <person name="Turgeon B."/>
            <person name="Goodwin S."/>
            <person name="Spatafora J."/>
            <person name="Crous P."/>
            <person name="Grigoriev I."/>
        </authorList>
    </citation>
    <scope>NUCLEOTIDE SEQUENCE</scope>
    <source>
        <strain evidence="1">ATCC 200398</strain>
    </source>
</reference>
<organism evidence="1 2">
    <name type="scientific">Lindgomyces ingoldianus</name>
    <dbReference type="NCBI Taxonomy" id="673940"/>
    <lineage>
        <taxon>Eukaryota</taxon>
        <taxon>Fungi</taxon>
        <taxon>Dikarya</taxon>
        <taxon>Ascomycota</taxon>
        <taxon>Pezizomycotina</taxon>
        <taxon>Dothideomycetes</taxon>
        <taxon>Pleosporomycetidae</taxon>
        <taxon>Pleosporales</taxon>
        <taxon>Lindgomycetaceae</taxon>
        <taxon>Lindgomyces</taxon>
    </lineage>
</organism>
<evidence type="ECO:0000313" key="1">
    <source>
        <dbReference type="EMBL" id="KAF2467958.1"/>
    </source>
</evidence>
<evidence type="ECO:0000313" key="2">
    <source>
        <dbReference type="Proteomes" id="UP000799755"/>
    </source>
</evidence>
<gene>
    <name evidence="1" type="ORF">BDR25DRAFT_358208</name>
</gene>
<comment type="caution">
    <text evidence="1">The sequence shown here is derived from an EMBL/GenBank/DDBJ whole genome shotgun (WGS) entry which is preliminary data.</text>
</comment>
<dbReference type="Proteomes" id="UP000799755">
    <property type="component" value="Unassembled WGS sequence"/>
</dbReference>
<sequence length="156" mass="16623">MKRASGRSSSILCSNSCMARASGIQIIPGILQRVLLYGMGSSSPVIHHITSLRVQLSTLGRLDHLGVSTHLSFHAVLCSHIWVLTHVHSPFPVYRHLCSNGSRPGDLFYARNSDTNKRRLCCSQGSGSKSAGNEDGSISGDIGVKTSLNYGGLSSA</sequence>
<accession>A0ACB6QLY6</accession>